<reference evidence="1" key="1">
    <citation type="submission" date="2021-11" db="EMBL/GenBank/DDBJ databases">
        <title>Fusarium solani-melongenae Genome sequencing and assembly.</title>
        <authorList>
            <person name="Xie S."/>
            <person name="Huang L."/>
            <person name="Zhang X."/>
        </authorList>
    </citation>
    <scope>NUCLEOTIDE SEQUENCE</scope>
    <source>
        <strain evidence="1">CRI 24-3</strain>
    </source>
</reference>
<name>A0ACD3ZQI7_FUSSC</name>
<accession>A0ACD3ZQI7</accession>
<gene>
    <name evidence="1" type="ORF">LCI18_014401</name>
</gene>
<dbReference type="EMBL" id="CP090041">
    <property type="protein sequence ID" value="UPL03467.1"/>
    <property type="molecule type" value="Genomic_DNA"/>
</dbReference>
<proteinExistence type="predicted"/>
<evidence type="ECO:0000313" key="2">
    <source>
        <dbReference type="Proteomes" id="UP000830768"/>
    </source>
</evidence>
<dbReference type="Proteomes" id="UP000830768">
    <property type="component" value="Chromosome 13"/>
</dbReference>
<keyword evidence="2" id="KW-1185">Reference proteome</keyword>
<sequence>MHLVVGMMDELGSNLALQQRPTTAPKQTSVGNSRMKHQKAPVACSDRREVVLET</sequence>
<protein>
    <submittedName>
        <fullName evidence="1">Uncharacterized protein</fullName>
    </submittedName>
</protein>
<organism evidence="1 2">
    <name type="scientific">Fusarium solani subsp. cucurbitae</name>
    <name type="common">Neocosmosporum cucurbitae</name>
    <dbReference type="NCBI Taxonomy" id="2747967"/>
    <lineage>
        <taxon>Eukaryota</taxon>
        <taxon>Fungi</taxon>
        <taxon>Dikarya</taxon>
        <taxon>Ascomycota</taxon>
        <taxon>Pezizomycotina</taxon>
        <taxon>Sordariomycetes</taxon>
        <taxon>Hypocreomycetidae</taxon>
        <taxon>Hypocreales</taxon>
        <taxon>Nectriaceae</taxon>
        <taxon>Fusarium</taxon>
        <taxon>Fusarium solani species complex</taxon>
    </lineage>
</organism>
<evidence type="ECO:0000313" key="1">
    <source>
        <dbReference type="EMBL" id="UPL03467.1"/>
    </source>
</evidence>